<dbReference type="Proteomes" id="UP001152561">
    <property type="component" value="Unassembled WGS sequence"/>
</dbReference>
<comment type="caution">
    <text evidence="3">The sequence shown here is derived from an EMBL/GenBank/DDBJ whole genome shotgun (WGS) entry which is preliminary data.</text>
</comment>
<sequence length="409" mass="46543">MERHIMRLIKKGKQFTSNLLANFRLDKYIHDYLVKKGMHNTAETFANEANVINPMNVAIKSPEGLLMEWWDVFYEKFSSNKAEHVQESYAEAARTVDNVVPHIPSAVPTSSPHSARPAHNISPVVLAYSPEQCQRMTPEDDVTSNLKLHVMDCPSQKVPFVTDYSPPMEQIPNMPQLRESRDEGEGERTMQMEPNLDAFINAMLSVPELSEAGWKHLYNDLTDNPQNYYNQKNNKLILRQASISHQKGRTISDIKTGFKKLERVVSKFKENRKRRVQHQRPKWPSSSFVSSEGSVTAMAYRLPHVDSPDPLANSLLQPQFPGITDVTNYQVPGTPTSGDLHNHIIESPRIGDSVVPEMLLKLLEPYRREDRSLSEHIFFVLLAGIKKLVPSYKMLNAGLMQINSTQAAW</sequence>
<gene>
    <name evidence="3" type="ORF">K7X08_026986</name>
</gene>
<dbReference type="SMART" id="SM00667">
    <property type="entry name" value="LisH"/>
    <property type="match status" value="1"/>
</dbReference>
<dbReference type="EMBL" id="JAJAGQ010000021">
    <property type="protein sequence ID" value="KAJ8531552.1"/>
    <property type="molecule type" value="Genomic_DNA"/>
</dbReference>
<dbReference type="Pfam" id="PF23753">
    <property type="entry name" value="TPR_WDR11"/>
    <property type="match status" value="1"/>
</dbReference>
<evidence type="ECO:0000259" key="2">
    <source>
        <dbReference type="Pfam" id="PF23753"/>
    </source>
</evidence>
<name>A0A9Q1QZP4_9SOLA</name>
<evidence type="ECO:0000313" key="3">
    <source>
        <dbReference type="EMBL" id="KAJ8531552.1"/>
    </source>
</evidence>
<evidence type="ECO:0000259" key="1">
    <source>
        <dbReference type="Pfam" id="PF23752"/>
    </source>
</evidence>
<proteinExistence type="predicted"/>
<dbReference type="InterPro" id="IPR044716">
    <property type="entry name" value="LEUNIG-like"/>
</dbReference>
<dbReference type="PANTHER" id="PTHR44376:SF8">
    <property type="entry name" value="TRANSCRIPTIONAL COREPRESSOR LEUNIG-LIKE"/>
    <property type="match status" value="1"/>
</dbReference>
<dbReference type="AlphaFoldDB" id="A0A9Q1QZP4"/>
<feature type="domain" description="WDR11 second beta-propeller" evidence="1">
    <location>
        <begin position="271"/>
        <end position="305"/>
    </location>
</feature>
<organism evidence="3 4">
    <name type="scientific">Anisodus acutangulus</name>
    <dbReference type="NCBI Taxonomy" id="402998"/>
    <lineage>
        <taxon>Eukaryota</taxon>
        <taxon>Viridiplantae</taxon>
        <taxon>Streptophyta</taxon>
        <taxon>Embryophyta</taxon>
        <taxon>Tracheophyta</taxon>
        <taxon>Spermatophyta</taxon>
        <taxon>Magnoliopsida</taxon>
        <taxon>eudicotyledons</taxon>
        <taxon>Gunneridae</taxon>
        <taxon>Pentapetalae</taxon>
        <taxon>asterids</taxon>
        <taxon>lamiids</taxon>
        <taxon>Solanales</taxon>
        <taxon>Solanaceae</taxon>
        <taxon>Solanoideae</taxon>
        <taxon>Hyoscyameae</taxon>
        <taxon>Anisodus</taxon>
    </lineage>
</organism>
<evidence type="ECO:0008006" key="5">
    <source>
        <dbReference type="Google" id="ProtNLM"/>
    </source>
</evidence>
<dbReference type="Pfam" id="PF23752">
    <property type="entry name" value="Beta-prop_WDR11_2nd"/>
    <property type="match status" value="1"/>
</dbReference>
<keyword evidence="4" id="KW-1185">Reference proteome</keyword>
<dbReference type="GO" id="GO:0003714">
    <property type="term" value="F:transcription corepressor activity"/>
    <property type="evidence" value="ECO:0007669"/>
    <property type="project" value="InterPro"/>
</dbReference>
<accession>A0A9Q1QZP4</accession>
<dbReference type="InterPro" id="IPR006594">
    <property type="entry name" value="LisH"/>
</dbReference>
<dbReference type="InterPro" id="IPR057853">
    <property type="entry name" value="Beta-prop_WDR11_2nd"/>
</dbReference>
<evidence type="ECO:0000313" key="4">
    <source>
        <dbReference type="Proteomes" id="UP001152561"/>
    </source>
</evidence>
<feature type="domain" description="WDR11 TPR" evidence="2">
    <location>
        <begin position="325"/>
        <end position="375"/>
    </location>
</feature>
<dbReference type="OrthoDB" id="5600002at2759"/>
<dbReference type="Pfam" id="PF08513">
    <property type="entry name" value="LisH"/>
    <property type="match status" value="1"/>
</dbReference>
<protein>
    <recommendedName>
        <fullName evidence="5">LisH domain-containing protein</fullName>
    </recommendedName>
</protein>
<dbReference type="PROSITE" id="PS50896">
    <property type="entry name" value="LISH"/>
    <property type="match status" value="1"/>
</dbReference>
<dbReference type="InterPro" id="IPR057854">
    <property type="entry name" value="TPR_WDR11"/>
</dbReference>
<dbReference type="PANTHER" id="PTHR44376">
    <property type="entry name" value="TRANSCRIPTIONAL REGULATOR OF FILAMENTOUS GROWTH FLO8"/>
    <property type="match status" value="1"/>
</dbReference>
<reference evidence="4" key="1">
    <citation type="journal article" date="2023" name="Proc. Natl. Acad. Sci. U.S.A.">
        <title>Genomic and structural basis for evolution of tropane alkaloid biosynthesis.</title>
        <authorList>
            <person name="Wanga Y.-J."/>
            <person name="Taina T."/>
            <person name="Yua J.-Y."/>
            <person name="Lia J."/>
            <person name="Xua B."/>
            <person name="Chenc J."/>
            <person name="D'Auriad J.C."/>
            <person name="Huanga J.-P."/>
            <person name="Huanga S.-X."/>
        </authorList>
    </citation>
    <scope>NUCLEOTIDE SEQUENCE [LARGE SCALE GENOMIC DNA]</scope>
    <source>
        <strain evidence="4">cv. KIB-2019</strain>
    </source>
</reference>